<accession>A0A8H6PQJ8</accession>
<reference evidence="2" key="1">
    <citation type="submission" date="2020-06" db="EMBL/GenBank/DDBJ databases">
        <title>Draft genome sequences of strains closely related to Aspergillus parafelis and Aspergillus hiratsukae.</title>
        <authorList>
            <person name="Dos Santos R.A.C."/>
            <person name="Rivero-Menendez O."/>
            <person name="Steenwyk J.L."/>
            <person name="Mead M.E."/>
            <person name="Goldman G.H."/>
            <person name="Alastruey-Izquierdo A."/>
            <person name="Rokas A."/>
        </authorList>
    </citation>
    <scope>NUCLEOTIDE SEQUENCE</scope>
    <source>
        <strain evidence="1">CNM-CM5793</strain>
        <strain evidence="2">CNM-CM6106</strain>
    </source>
</reference>
<dbReference type="InterPro" id="IPR032675">
    <property type="entry name" value="LRR_dom_sf"/>
</dbReference>
<evidence type="ECO:0000313" key="4">
    <source>
        <dbReference type="Proteomes" id="UP000662466"/>
    </source>
</evidence>
<dbReference type="Proteomes" id="UP000662466">
    <property type="component" value="Unassembled WGS sequence"/>
</dbReference>
<evidence type="ECO:0008006" key="5">
    <source>
        <dbReference type="Google" id="ProtNLM"/>
    </source>
</evidence>
<dbReference type="SUPFAM" id="SSF52047">
    <property type="entry name" value="RNI-like"/>
    <property type="match status" value="1"/>
</dbReference>
<evidence type="ECO:0000313" key="2">
    <source>
        <dbReference type="EMBL" id="KAF7158493.1"/>
    </source>
</evidence>
<comment type="caution">
    <text evidence="2">The sequence shown here is derived from an EMBL/GenBank/DDBJ whole genome shotgun (WGS) entry which is preliminary data.</text>
</comment>
<dbReference type="Proteomes" id="UP000630445">
    <property type="component" value="Unassembled WGS sequence"/>
</dbReference>
<dbReference type="AlphaFoldDB" id="A0A8H6PQJ8"/>
<evidence type="ECO:0000313" key="1">
    <source>
        <dbReference type="EMBL" id="KAF7118452.1"/>
    </source>
</evidence>
<organism evidence="2 4">
    <name type="scientific">Aspergillus hiratsukae</name>
    <dbReference type="NCBI Taxonomy" id="1194566"/>
    <lineage>
        <taxon>Eukaryota</taxon>
        <taxon>Fungi</taxon>
        <taxon>Dikarya</taxon>
        <taxon>Ascomycota</taxon>
        <taxon>Pezizomycotina</taxon>
        <taxon>Eurotiomycetes</taxon>
        <taxon>Eurotiomycetidae</taxon>
        <taxon>Eurotiales</taxon>
        <taxon>Aspergillaceae</taxon>
        <taxon>Aspergillus</taxon>
        <taxon>Aspergillus subgen. Fumigati</taxon>
    </lineage>
</organism>
<dbReference type="EMBL" id="JACBAD010002068">
    <property type="protein sequence ID" value="KAF7118452.1"/>
    <property type="molecule type" value="Genomic_DNA"/>
</dbReference>
<name>A0A8H6PQJ8_9EURO</name>
<keyword evidence="3" id="KW-1185">Reference proteome</keyword>
<proteinExistence type="predicted"/>
<protein>
    <recommendedName>
        <fullName evidence="5">F-box domain protein</fullName>
    </recommendedName>
</protein>
<gene>
    <name evidence="1" type="ORF">CNMCM5793_007973</name>
    <name evidence="2" type="ORF">CNMCM6106_005087</name>
</gene>
<dbReference type="OrthoDB" id="2520703at2759"/>
<sequence>MTLGEKDLKDLRPSYMPSIPKDLVSSPYLSKLRSLDIGGSWGQNNIVNADTLSFFFSSSRLEYFALSLLDVRGAGISGFMPPSLSLNIASVSLTRTCLNTNLLTTLIHACKGLKTLIYEIDSDTQDFVEPSELAAILNSQRETLQYIIVDLELYQWALRWNEYPKIDSFALFTSLQHLEIEQCLLTDNPGLPDSLRHLVIRACEHPVARLLTNLTRRSLDSLDSLEFVDLQPQSSPPNGMFGLSERFDSDEDVHENILYRSALKRACRRLRKIVREAYFDFNVRCEEWVLFEEGLL</sequence>
<dbReference type="Gene3D" id="3.80.10.10">
    <property type="entry name" value="Ribonuclease Inhibitor"/>
    <property type="match status" value="1"/>
</dbReference>
<evidence type="ECO:0000313" key="3">
    <source>
        <dbReference type="Proteomes" id="UP000630445"/>
    </source>
</evidence>
<dbReference type="EMBL" id="JACBAF010002289">
    <property type="protein sequence ID" value="KAF7158493.1"/>
    <property type="molecule type" value="Genomic_DNA"/>
</dbReference>